<dbReference type="GO" id="GO:0016020">
    <property type="term" value="C:membrane"/>
    <property type="evidence" value="ECO:0007669"/>
    <property type="project" value="UniProtKB-SubCell"/>
</dbReference>
<evidence type="ECO:0000313" key="8">
    <source>
        <dbReference type="Proteomes" id="UP000515160"/>
    </source>
</evidence>
<keyword evidence="3 6" id="KW-1133">Transmembrane helix</keyword>
<accession>A0A6P8XJR9</accession>
<feature type="domain" description="Fatty acid hydroxylase" evidence="7">
    <location>
        <begin position="239"/>
        <end position="362"/>
    </location>
</feature>
<reference evidence="9 10" key="1">
    <citation type="submission" date="2025-04" db="UniProtKB">
        <authorList>
            <consortium name="RefSeq"/>
        </authorList>
    </citation>
    <scope>IDENTIFICATION</scope>
    <source>
        <strain evidence="9 10">15112-1751.03</strain>
        <tissue evidence="9 10">Whole Adult</tissue>
    </source>
</reference>
<dbReference type="OrthoDB" id="408954at2759"/>
<comment type="subcellular location">
    <subcellularLocation>
        <location evidence="1">Membrane</location>
    </subcellularLocation>
</comment>
<dbReference type="InterPro" id="IPR006694">
    <property type="entry name" value="Fatty_acid_hydroxylase"/>
</dbReference>
<evidence type="ECO:0000256" key="5">
    <source>
        <dbReference type="SAM" id="MobiDB-lite"/>
    </source>
</evidence>
<evidence type="ECO:0000256" key="1">
    <source>
        <dbReference type="ARBA" id="ARBA00004370"/>
    </source>
</evidence>
<sequence>MSTNPVYATPAQKPPSNCNSSNNGIGESNKVSAAGGGGGVAVAAHTSLDVSGTATSAKMMPAVQAQATGAQQNWTDEMDSPLWLSSLHSVIFIITCALAVFILFRNVLTWHLQSFWGASGDFWQSQWDKFIDKFGDDPMMLWVFGTTLFTMIVYWTVGGIYTFMDLTNRPACLRKYKIQPGTNEPVEAGRLMKVIWRVICNQIFVGIPLAYLSYKLMTVRGLSDIRELPTFHWVCFELTVCILMEELGFYYSHRLLHHKHIYKFIHKQHHEWTAPISVTAIYCHPIEHIFSNLLPPFLGVFLMGSHVATAWLWFALAILSTLNAHSGYHLPFFPSPEAHDFHHLKFNNCFGVLGVLDRLHGTDSLFRATKSYARHIMMLSFVPPRDAFPDSTMK</sequence>
<evidence type="ECO:0000256" key="3">
    <source>
        <dbReference type="ARBA" id="ARBA00022989"/>
    </source>
</evidence>
<dbReference type="GO" id="GO:0016491">
    <property type="term" value="F:oxidoreductase activity"/>
    <property type="evidence" value="ECO:0007669"/>
    <property type="project" value="InterPro"/>
</dbReference>
<dbReference type="GO" id="GO:0005506">
    <property type="term" value="F:iron ion binding"/>
    <property type="evidence" value="ECO:0007669"/>
    <property type="project" value="InterPro"/>
</dbReference>
<dbReference type="AlphaFoldDB" id="A0A6P8XJR9"/>
<evidence type="ECO:0000313" key="9">
    <source>
        <dbReference type="RefSeq" id="XP_034111596.1"/>
    </source>
</evidence>
<keyword evidence="4 6" id="KW-0472">Membrane</keyword>
<dbReference type="Pfam" id="PF04116">
    <property type="entry name" value="FA_hydroxylase"/>
    <property type="match status" value="1"/>
</dbReference>
<proteinExistence type="predicted"/>
<feature type="compositionally biased region" description="Polar residues" evidence="5">
    <location>
        <begin position="14"/>
        <end position="25"/>
    </location>
</feature>
<dbReference type="GO" id="GO:0008610">
    <property type="term" value="P:lipid biosynthetic process"/>
    <property type="evidence" value="ECO:0007669"/>
    <property type="project" value="InterPro"/>
</dbReference>
<dbReference type="GeneID" id="117572674"/>
<keyword evidence="2 6" id="KW-0812">Transmembrane</keyword>
<feature type="transmembrane region" description="Helical" evidence="6">
    <location>
        <begin position="297"/>
        <end position="319"/>
    </location>
</feature>
<feature type="transmembrane region" description="Helical" evidence="6">
    <location>
        <begin position="82"/>
        <end position="104"/>
    </location>
</feature>
<dbReference type="PANTHER" id="PTHR11863">
    <property type="entry name" value="STEROL DESATURASE"/>
    <property type="match status" value="1"/>
</dbReference>
<keyword evidence="8" id="KW-1185">Reference proteome</keyword>
<evidence type="ECO:0000313" key="10">
    <source>
        <dbReference type="RefSeq" id="XP_034111605.1"/>
    </source>
</evidence>
<dbReference type="InterPro" id="IPR050307">
    <property type="entry name" value="Sterol_Desaturase_Related"/>
</dbReference>
<evidence type="ECO:0000256" key="6">
    <source>
        <dbReference type="SAM" id="Phobius"/>
    </source>
</evidence>
<organism evidence="8 10">
    <name type="scientific">Drosophila albomicans</name>
    <name type="common">Fruit fly</name>
    <dbReference type="NCBI Taxonomy" id="7291"/>
    <lineage>
        <taxon>Eukaryota</taxon>
        <taxon>Metazoa</taxon>
        <taxon>Ecdysozoa</taxon>
        <taxon>Arthropoda</taxon>
        <taxon>Hexapoda</taxon>
        <taxon>Insecta</taxon>
        <taxon>Pterygota</taxon>
        <taxon>Neoptera</taxon>
        <taxon>Endopterygota</taxon>
        <taxon>Diptera</taxon>
        <taxon>Brachycera</taxon>
        <taxon>Muscomorpha</taxon>
        <taxon>Ephydroidea</taxon>
        <taxon>Drosophilidae</taxon>
        <taxon>Drosophila</taxon>
    </lineage>
</organism>
<dbReference type="Proteomes" id="UP000515160">
    <property type="component" value="Chromosome X"/>
</dbReference>
<dbReference type="RefSeq" id="XP_034111596.1">
    <property type="nucleotide sequence ID" value="XM_034255705.2"/>
</dbReference>
<feature type="transmembrane region" description="Helical" evidence="6">
    <location>
        <begin position="139"/>
        <end position="164"/>
    </location>
</feature>
<name>A0A6P8XJR9_DROAB</name>
<dbReference type="RefSeq" id="XP_034111605.1">
    <property type="nucleotide sequence ID" value="XM_034255714.2"/>
</dbReference>
<evidence type="ECO:0000256" key="4">
    <source>
        <dbReference type="ARBA" id="ARBA00023136"/>
    </source>
</evidence>
<feature type="transmembrane region" description="Helical" evidence="6">
    <location>
        <begin position="194"/>
        <end position="211"/>
    </location>
</feature>
<protein>
    <submittedName>
        <fullName evidence="9 10">Fatty acid hydroxylase domain-containing protein 2 isoform X1</fullName>
    </submittedName>
</protein>
<feature type="region of interest" description="Disordered" evidence="5">
    <location>
        <begin position="1"/>
        <end position="25"/>
    </location>
</feature>
<evidence type="ECO:0000259" key="7">
    <source>
        <dbReference type="Pfam" id="PF04116"/>
    </source>
</evidence>
<gene>
    <name evidence="9 10" type="primary">LOC117572674</name>
</gene>
<evidence type="ECO:0000256" key="2">
    <source>
        <dbReference type="ARBA" id="ARBA00022692"/>
    </source>
</evidence>